<keyword evidence="12" id="KW-1185">Reference proteome</keyword>
<dbReference type="PRINTS" id="PR00237">
    <property type="entry name" value="GPCRRHODOPSN"/>
</dbReference>
<keyword evidence="7 8" id="KW-0807">Transducer</keyword>
<feature type="domain" description="G-protein coupled receptors family 1 profile" evidence="10">
    <location>
        <begin position="46"/>
        <end position="314"/>
    </location>
</feature>
<keyword evidence="4 8" id="KW-0297">G-protein coupled receptor</keyword>
<evidence type="ECO:0000256" key="2">
    <source>
        <dbReference type="ARBA" id="ARBA00022692"/>
    </source>
</evidence>
<keyword evidence="6 8" id="KW-0675">Receptor</keyword>
<dbReference type="Gene3D" id="1.20.1070.10">
    <property type="entry name" value="Rhodopsin 7-helix transmembrane proteins"/>
    <property type="match status" value="1"/>
</dbReference>
<accession>A0ABN8QAH3</accession>
<feature type="transmembrane region" description="Helical" evidence="9">
    <location>
        <begin position="28"/>
        <end position="54"/>
    </location>
</feature>
<keyword evidence="3 9" id="KW-1133">Transmembrane helix</keyword>
<evidence type="ECO:0000256" key="1">
    <source>
        <dbReference type="ARBA" id="ARBA00004141"/>
    </source>
</evidence>
<comment type="subcellular location">
    <subcellularLocation>
        <location evidence="1">Membrane</location>
        <topology evidence="1">Multi-pass membrane protein</topology>
    </subcellularLocation>
</comment>
<evidence type="ECO:0000256" key="7">
    <source>
        <dbReference type="ARBA" id="ARBA00023224"/>
    </source>
</evidence>
<proteinExistence type="inferred from homology"/>
<organism evidence="11 12">
    <name type="scientific">Porites lobata</name>
    <dbReference type="NCBI Taxonomy" id="104759"/>
    <lineage>
        <taxon>Eukaryota</taxon>
        <taxon>Metazoa</taxon>
        <taxon>Cnidaria</taxon>
        <taxon>Anthozoa</taxon>
        <taxon>Hexacorallia</taxon>
        <taxon>Scleractinia</taxon>
        <taxon>Fungiina</taxon>
        <taxon>Poritidae</taxon>
        <taxon>Porites</taxon>
    </lineage>
</organism>
<comment type="similarity">
    <text evidence="8">Belongs to the G-protein coupled receptor 1 family.</text>
</comment>
<evidence type="ECO:0000313" key="11">
    <source>
        <dbReference type="EMBL" id="CAH3160308.1"/>
    </source>
</evidence>
<protein>
    <recommendedName>
        <fullName evidence="10">G-protein coupled receptors family 1 profile domain-containing protein</fullName>
    </recommendedName>
</protein>
<dbReference type="SMART" id="SM01381">
    <property type="entry name" value="7TM_GPCR_Srsx"/>
    <property type="match status" value="1"/>
</dbReference>
<evidence type="ECO:0000313" key="12">
    <source>
        <dbReference type="Proteomes" id="UP001159405"/>
    </source>
</evidence>
<dbReference type="PROSITE" id="PS00237">
    <property type="entry name" value="G_PROTEIN_RECEP_F1_1"/>
    <property type="match status" value="1"/>
</dbReference>
<evidence type="ECO:0000256" key="8">
    <source>
        <dbReference type="RuleBase" id="RU000688"/>
    </source>
</evidence>
<dbReference type="PROSITE" id="PS50262">
    <property type="entry name" value="G_PROTEIN_RECEP_F1_2"/>
    <property type="match status" value="1"/>
</dbReference>
<gene>
    <name evidence="11" type="ORF">PLOB_00004112</name>
</gene>
<dbReference type="PANTHER" id="PTHR45695:SF9">
    <property type="entry name" value="LEUCOKININ RECEPTOR"/>
    <property type="match status" value="1"/>
</dbReference>
<evidence type="ECO:0000259" key="10">
    <source>
        <dbReference type="PROSITE" id="PS50262"/>
    </source>
</evidence>
<dbReference type="EMBL" id="CALNXK010000116">
    <property type="protein sequence ID" value="CAH3160308.1"/>
    <property type="molecule type" value="Genomic_DNA"/>
</dbReference>
<dbReference type="PANTHER" id="PTHR45695">
    <property type="entry name" value="LEUCOKININ RECEPTOR-RELATED"/>
    <property type="match status" value="1"/>
</dbReference>
<comment type="caution">
    <text evidence="11">The sequence shown here is derived from an EMBL/GenBank/DDBJ whole genome shotgun (WGS) entry which is preliminary data.</text>
</comment>
<keyword evidence="5 9" id="KW-0472">Membrane</keyword>
<evidence type="ECO:0000256" key="4">
    <source>
        <dbReference type="ARBA" id="ARBA00023040"/>
    </source>
</evidence>
<evidence type="ECO:0000256" key="5">
    <source>
        <dbReference type="ARBA" id="ARBA00023136"/>
    </source>
</evidence>
<evidence type="ECO:0000256" key="6">
    <source>
        <dbReference type="ARBA" id="ARBA00023170"/>
    </source>
</evidence>
<evidence type="ECO:0000256" key="9">
    <source>
        <dbReference type="SAM" id="Phobius"/>
    </source>
</evidence>
<feature type="transmembrane region" description="Helical" evidence="9">
    <location>
        <begin position="66"/>
        <end position="83"/>
    </location>
</feature>
<feature type="transmembrane region" description="Helical" evidence="9">
    <location>
        <begin position="202"/>
        <end position="224"/>
    </location>
</feature>
<dbReference type="Proteomes" id="UP001159405">
    <property type="component" value="Unassembled WGS sequence"/>
</dbReference>
<feature type="transmembrane region" description="Helical" evidence="9">
    <location>
        <begin position="254"/>
        <end position="278"/>
    </location>
</feature>
<dbReference type="InterPro" id="IPR017452">
    <property type="entry name" value="GPCR_Rhodpsn_7TM"/>
</dbReference>
<dbReference type="Pfam" id="PF00001">
    <property type="entry name" value="7tm_1"/>
    <property type="match status" value="1"/>
</dbReference>
<dbReference type="InterPro" id="IPR000276">
    <property type="entry name" value="GPCR_Rhodpsn"/>
</dbReference>
<feature type="transmembrane region" description="Helical" evidence="9">
    <location>
        <begin position="108"/>
        <end position="129"/>
    </location>
</feature>
<evidence type="ECO:0000256" key="3">
    <source>
        <dbReference type="ARBA" id="ARBA00022989"/>
    </source>
</evidence>
<name>A0ABN8QAH3_9CNID</name>
<keyword evidence="2 8" id="KW-0812">Transmembrane</keyword>
<dbReference type="SUPFAM" id="SSF81321">
    <property type="entry name" value="Family A G protein-coupled receptor-like"/>
    <property type="match status" value="1"/>
</dbReference>
<feature type="transmembrane region" description="Helical" evidence="9">
    <location>
        <begin position="150"/>
        <end position="170"/>
    </location>
</feature>
<reference evidence="11 12" key="1">
    <citation type="submission" date="2022-05" db="EMBL/GenBank/DDBJ databases">
        <authorList>
            <consortium name="Genoscope - CEA"/>
            <person name="William W."/>
        </authorList>
    </citation>
    <scope>NUCLEOTIDE SEQUENCE [LARGE SCALE GENOMIC DNA]</scope>
</reference>
<sequence length="366" mass="41612">MATNNTSAEGLINATQASPTLSPLQKGVTVWMTLAYVVIFVFGFFGNACVIYIVATQRRMKSTFNFLIVNMAIGDFLVSLFIMPTEVKFLYLGQTWFSGGFGSVTCKFVNFAGVLSIAATVITLIFISLDRFFAILHPFADVPVIRNTKLVTTVIWISSSLYFSLYLVLFDTVPEPDGKWHCKMVWSYLSQNRNTRFQIARAYFVTLFVVLYLFPLAVIAGLYIPIGRRLWSREIPGESTATQKRQNRSSKRKVLRMLIIVVMTFALCWLPSHVMHLLSYFFTEEYRSLLAVGHVETSFYFLSHANSAINPCLYIFLNQRFNHEFKNILRCICCRPPKDDVIKDKSVYQASTTGGTILLRKHSSST</sequence>